<dbReference type="PANTHER" id="PTHR46825">
    <property type="entry name" value="D-ALANYL-D-ALANINE-CARBOXYPEPTIDASE/ENDOPEPTIDASE AMPH"/>
    <property type="match status" value="1"/>
</dbReference>
<evidence type="ECO:0000313" key="5">
    <source>
        <dbReference type="Proteomes" id="UP001220324"/>
    </source>
</evidence>
<accession>A0AAD6GBN4</accession>
<organism evidence="4 5">
    <name type="scientific">Penicillium frequentans</name>
    <dbReference type="NCBI Taxonomy" id="3151616"/>
    <lineage>
        <taxon>Eukaryota</taxon>
        <taxon>Fungi</taxon>
        <taxon>Dikarya</taxon>
        <taxon>Ascomycota</taxon>
        <taxon>Pezizomycotina</taxon>
        <taxon>Eurotiomycetes</taxon>
        <taxon>Eurotiomycetidae</taxon>
        <taxon>Eurotiales</taxon>
        <taxon>Aspergillaceae</taxon>
        <taxon>Penicillium</taxon>
    </lineage>
</organism>
<dbReference type="AlphaFoldDB" id="A0AAD6GBN4"/>
<proteinExistence type="inferred from homology"/>
<name>A0AAD6GBN4_9EURO</name>
<dbReference type="Pfam" id="PF00144">
    <property type="entry name" value="Beta-lactamase"/>
    <property type="match status" value="1"/>
</dbReference>
<evidence type="ECO:0000259" key="3">
    <source>
        <dbReference type="Pfam" id="PF11954"/>
    </source>
</evidence>
<gene>
    <name evidence="4" type="ORF">N7494_012479</name>
</gene>
<dbReference type="InterPro" id="IPR012338">
    <property type="entry name" value="Beta-lactam/transpept-like"/>
</dbReference>
<comment type="similarity">
    <text evidence="1">Belongs to the peptidase S12 family.</text>
</comment>
<dbReference type="PANTHER" id="PTHR46825:SF9">
    <property type="entry name" value="BETA-LACTAMASE-RELATED DOMAIN-CONTAINING PROTEIN"/>
    <property type="match status" value="1"/>
</dbReference>
<evidence type="ECO:0008006" key="6">
    <source>
        <dbReference type="Google" id="ProtNLM"/>
    </source>
</evidence>
<dbReference type="InterPro" id="IPR050491">
    <property type="entry name" value="AmpC-like"/>
</dbReference>
<sequence length="507" mass="56240">MAVLDPKTSKGSPLNEEFAKLVQSTLRKWHIQGVAIAVIDGDETWTEGYGVAAFPDTPVTPDTLFYTGSTSKSFTASAASLLVDDKEKHPNIKWNTPLSELIRDDFVVQDEYATSHITLEDALSHRTGLPGHMISLGREGTVRDVVRSLRHFPMDKEIRTAWQYSNAMFITVAHAIETVTGEWLGDFLRKNIWTPLGMNSTFFSLEDAKAYAASHKEVTLAKAYGSNAASSEPTEIPYCEGTLSGAGAVISSVRDYATYIRSMIRQAGPLSESGYEELMKPRAFVPQMLPQITQQSFYSLGLIMSTYRGESIVFHPGGLDGMTATMIFFPKRDWGVAVFSNATGPGREVLAWHLIDDLLNVPKEERIDIYDLKQKKIAKIKEMRVTARERLYPSAPSPGLSHALPLQEYAGKYTHPAYPDFVISLRGDEDSGLHVALSGSLNVTMNLKHVSGEYFVAEIFEYMCVPEPSAIVKAEFHISVAGKVDRFGVIADFADMPDTMIWFDRVL</sequence>
<dbReference type="InterPro" id="IPR001466">
    <property type="entry name" value="Beta-lactam-related"/>
</dbReference>
<evidence type="ECO:0000259" key="2">
    <source>
        <dbReference type="Pfam" id="PF00144"/>
    </source>
</evidence>
<comment type="caution">
    <text evidence="4">The sequence shown here is derived from an EMBL/GenBank/DDBJ whole genome shotgun (WGS) entry which is preliminary data.</text>
</comment>
<protein>
    <recommendedName>
        <fullName evidence="6">Beta-lactamase-related domain-containing protein</fullName>
    </recommendedName>
</protein>
<feature type="domain" description="Beta-lactamase-related" evidence="2">
    <location>
        <begin position="18"/>
        <end position="357"/>
    </location>
</feature>
<reference evidence="4 5" key="1">
    <citation type="journal article" date="2023" name="IMA Fungus">
        <title>Comparative genomic study of the Penicillium genus elucidates a diverse pangenome and 15 lateral gene transfer events.</title>
        <authorList>
            <person name="Petersen C."/>
            <person name="Sorensen T."/>
            <person name="Nielsen M.R."/>
            <person name="Sondergaard T.E."/>
            <person name="Sorensen J.L."/>
            <person name="Fitzpatrick D.A."/>
            <person name="Frisvad J.C."/>
            <person name="Nielsen K.L."/>
        </authorList>
    </citation>
    <scope>NUCLEOTIDE SEQUENCE [LARGE SCALE GENOMIC DNA]</scope>
    <source>
        <strain evidence="4 5">IBT 35679</strain>
    </source>
</reference>
<dbReference type="InterPro" id="IPR021860">
    <property type="entry name" value="Peptidase_S12_Pab87-rel_C"/>
</dbReference>
<dbReference type="SUPFAM" id="SSF56601">
    <property type="entry name" value="beta-lactamase/transpeptidase-like"/>
    <property type="match status" value="1"/>
</dbReference>
<evidence type="ECO:0000256" key="1">
    <source>
        <dbReference type="ARBA" id="ARBA00038215"/>
    </source>
</evidence>
<dbReference type="Pfam" id="PF11954">
    <property type="entry name" value="DUF3471"/>
    <property type="match status" value="1"/>
</dbReference>
<dbReference type="Gene3D" id="2.40.128.600">
    <property type="match status" value="1"/>
</dbReference>
<evidence type="ECO:0000313" key="4">
    <source>
        <dbReference type="EMBL" id="KAJ5525829.1"/>
    </source>
</evidence>
<dbReference type="Proteomes" id="UP001220324">
    <property type="component" value="Unassembled WGS sequence"/>
</dbReference>
<dbReference type="Gene3D" id="3.40.710.10">
    <property type="entry name" value="DD-peptidase/beta-lactamase superfamily"/>
    <property type="match status" value="1"/>
</dbReference>
<dbReference type="EMBL" id="JAQIZZ010000008">
    <property type="protein sequence ID" value="KAJ5525829.1"/>
    <property type="molecule type" value="Genomic_DNA"/>
</dbReference>
<keyword evidence="5" id="KW-1185">Reference proteome</keyword>
<feature type="domain" description="Peptidase S12 Pab87-related C-terminal" evidence="3">
    <location>
        <begin position="397"/>
        <end position="494"/>
    </location>
</feature>